<accession>A0A0R3MG67</accession>
<evidence type="ECO:0000313" key="2">
    <source>
        <dbReference type="EMBL" id="KRR16339.1"/>
    </source>
</evidence>
<organism evidence="2 3">
    <name type="scientific">Bradyrhizobium retamae</name>
    <dbReference type="NCBI Taxonomy" id="1300035"/>
    <lineage>
        <taxon>Bacteria</taxon>
        <taxon>Pseudomonadati</taxon>
        <taxon>Pseudomonadota</taxon>
        <taxon>Alphaproteobacteria</taxon>
        <taxon>Hyphomicrobiales</taxon>
        <taxon>Nitrobacteraceae</taxon>
        <taxon>Bradyrhizobium</taxon>
    </lineage>
</organism>
<protein>
    <recommendedName>
        <fullName evidence="1">Cyclophilin-like domain-containing protein</fullName>
    </recommendedName>
</protein>
<name>A0A0R3MG67_9BRAD</name>
<dbReference type="EMBL" id="LLYA01000219">
    <property type="protein sequence ID" value="KRR16339.1"/>
    <property type="molecule type" value="Genomic_DNA"/>
</dbReference>
<dbReference type="InterPro" id="IPR029000">
    <property type="entry name" value="Cyclophilin-like_dom_sf"/>
</dbReference>
<feature type="domain" description="Cyclophilin-like" evidence="1">
    <location>
        <begin position="5"/>
        <end position="113"/>
    </location>
</feature>
<evidence type="ECO:0000313" key="3">
    <source>
        <dbReference type="Proteomes" id="UP000052023"/>
    </source>
</evidence>
<dbReference type="SUPFAM" id="SSF50891">
    <property type="entry name" value="Cyclophilin-like"/>
    <property type="match status" value="1"/>
</dbReference>
<dbReference type="Gene3D" id="2.40.100.20">
    <property type="match status" value="1"/>
</dbReference>
<evidence type="ECO:0000259" key="1">
    <source>
        <dbReference type="Pfam" id="PF18050"/>
    </source>
</evidence>
<keyword evidence="3" id="KW-1185">Reference proteome</keyword>
<gene>
    <name evidence="2" type="ORF">CQ13_36885</name>
</gene>
<dbReference type="OrthoDB" id="5298378at2"/>
<sequence>MKISIKIQDKVVTATLMDNATSRDFVSLLPMDLTLEDYAATEKISNLPRRLSTEGAPPGSDPSLGDIAYYAPWGNLAIFYKDFRHSSGLIKLGKIDSGIEALKATGSAKVTIELIDKSQ</sequence>
<dbReference type="InterPro" id="IPR041183">
    <property type="entry name" value="Cyclophilin-like"/>
</dbReference>
<comment type="caution">
    <text evidence="2">The sequence shown here is derived from an EMBL/GenBank/DDBJ whole genome shotgun (WGS) entry which is preliminary data.</text>
</comment>
<dbReference type="Proteomes" id="UP000052023">
    <property type="component" value="Unassembled WGS sequence"/>
</dbReference>
<reference evidence="2 3" key="1">
    <citation type="submission" date="2014-03" db="EMBL/GenBank/DDBJ databases">
        <title>Bradyrhizobium valentinum sp. nov., isolated from effective nodules of Lupinus mariae-josephae, a lupine endemic of basic-lime soils in Eastern Spain.</title>
        <authorList>
            <person name="Duran D."/>
            <person name="Rey L."/>
            <person name="Navarro A."/>
            <person name="Busquets A."/>
            <person name="Imperial J."/>
            <person name="Ruiz-Argueso T."/>
        </authorList>
    </citation>
    <scope>NUCLEOTIDE SEQUENCE [LARGE SCALE GENOMIC DNA]</scope>
    <source>
        <strain evidence="2 3">Ro19</strain>
    </source>
</reference>
<dbReference type="Pfam" id="PF18050">
    <property type="entry name" value="Cyclophil_like2"/>
    <property type="match status" value="1"/>
</dbReference>
<proteinExistence type="predicted"/>
<dbReference type="AlphaFoldDB" id="A0A0R3MG67"/>